<dbReference type="FunFam" id="1.25.40.20:FF:000298">
    <property type="entry name" value="ArfGAP with GTPase domain, ankyrin repeat and PH domain 2"/>
    <property type="match status" value="1"/>
</dbReference>
<dbReference type="PROSITE" id="PS51421">
    <property type="entry name" value="RAS"/>
    <property type="match status" value="1"/>
</dbReference>
<dbReference type="GO" id="GO:0005096">
    <property type="term" value="F:GTPase activator activity"/>
    <property type="evidence" value="ECO:0007669"/>
    <property type="project" value="UniProtKB-KW"/>
</dbReference>
<dbReference type="Gene3D" id="1.25.40.20">
    <property type="entry name" value="Ankyrin repeat-containing domain"/>
    <property type="match status" value="1"/>
</dbReference>
<dbReference type="InterPro" id="IPR036770">
    <property type="entry name" value="Ankyrin_rpt-contain_sf"/>
</dbReference>
<dbReference type="Proteomes" id="UP000472277">
    <property type="component" value="Chromosome 14"/>
</dbReference>
<evidence type="ECO:0000256" key="8">
    <source>
        <dbReference type="PROSITE-ProRule" id="PRU00023"/>
    </source>
</evidence>
<keyword evidence="6" id="KW-0862">Zinc</keyword>
<dbReference type="InterPro" id="IPR038508">
    <property type="entry name" value="ArfGAP_dom_sf"/>
</dbReference>
<feature type="compositionally biased region" description="Low complexity" evidence="10">
    <location>
        <begin position="826"/>
        <end position="838"/>
    </location>
</feature>
<dbReference type="PANTHER" id="PTHR45819:SF3">
    <property type="entry name" value="ARF-GAP WITH GTPASE, ANK REPEAT AND PH DOMAIN-CONTAINING PROTEIN 2"/>
    <property type="match status" value="1"/>
</dbReference>
<dbReference type="GO" id="GO:0005525">
    <property type="term" value="F:GTP binding"/>
    <property type="evidence" value="ECO:0007669"/>
    <property type="project" value="InterPro"/>
</dbReference>
<evidence type="ECO:0000256" key="10">
    <source>
        <dbReference type="SAM" id="MobiDB-lite"/>
    </source>
</evidence>
<keyword evidence="3" id="KW-0479">Metal-binding</keyword>
<evidence type="ECO:0000256" key="9">
    <source>
        <dbReference type="PROSITE-ProRule" id="PRU00288"/>
    </source>
</evidence>
<dbReference type="SMART" id="SM00105">
    <property type="entry name" value="ArfGap"/>
    <property type="match status" value="1"/>
</dbReference>
<gene>
    <name evidence="13" type="primary">AGAP2</name>
</gene>
<keyword evidence="4" id="KW-0547">Nucleotide-binding</keyword>
<evidence type="ECO:0000313" key="13">
    <source>
        <dbReference type="Ensembl" id="ENSSTUP00000069373.1"/>
    </source>
</evidence>
<evidence type="ECO:0000259" key="11">
    <source>
        <dbReference type="PROSITE" id="PS50003"/>
    </source>
</evidence>
<dbReference type="SUPFAM" id="SSF48403">
    <property type="entry name" value="Ankyrin repeat"/>
    <property type="match status" value="1"/>
</dbReference>
<dbReference type="GO" id="GO:0008270">
    <property type="term" value="F:zinc ion binding"/>
    <property type="evidence" value="ECO:0007669"/>
    <property type="project" value="UniProtKB-KW"/>
</dbReference>
<feature type="compositionally biased region" description="Polar residues" evidence="10">
    <location>
        <begin position="813"/>
        <end position="825"/>
    </location>
</feature>
<feature type="repeat" description="ANK" evidence="8">
    <location>
        <begin position="747"/>
        <end position="779"/>
    </location>
</feature>
<dbReference type="CDD" id="cd04103">
    <property type="entry name" value="Centaurin_gamma"/>
    <property type="match status" value="1"/>
</dbReference>
<feature type="domain" description="PH" evidence="11">
    <location>
        <begin position="354"/>
        <end position="563"/>
    </location>
</feature>
<dbReference type="Pfam" id="PF12796">
    <property type="entry name" value="Ank_2"/>
    <property type="match status" value="1"/>
</dbReference>
<dbReference type="Gene3D" id="1.10.220.150">
    <property type="entry name" value="Arf GTPase activating protein"/>
    <property type="match status" value="1"/>
</dbReference>
<dbReference type="InterPro" id="IPR002110">
    <property type="entry name" value="Ankyrin_rpt"/>
</dbReference>
<dbReference type="PRINTS" id="PR00405">
    <property type="entry name" value="REVINTRACTNG"/>
</dbReference>
<evidence type="ECO:0000256" key="5">
    <source>
        <dbReference type="ARBA" id="ARBA00022771"/>
    </source>
</evidence>
<evidence type="ECO:0000256" key="1">
    <source>
        <dbReference type="ARBA" id="ARBA00005430"/>
    </source>
</evidence>
<dbReference type="InterPro" id="IPR011993">
    <property type="entry name" value="PH-like_dom_sf"/>
</dbReference>
<feature type="domain" description="Arf-GAP" evidence="12">
    <location>
        <begin position="584"/>
        <end position="708"/>
    </location>
</feature>
<dbReference type="PANTHER" id="PTHR45819">
    <property type="entry name" value="CENTAURIN-GAMMA-1A"/>
    <property type="match status" value="1"/>
</dbReference>
<dbReference type="PROSITE" id="PS50003">
    <property type="entry name" value="PH_DOMAIN"/>
    <property type="match status" value="1"/>
</dbReference>
<dbReference type="FunFam" id="2.30.29.30:FF:000109">
    <property type="entry name" value="Arf-GAP with GTPase, ANK repeat and PH domain-containing protein 1"/>
    <property type="match status" value="1"/>
</dbReference>
<dbReference type="Pfam" id="PF01412">
    <property type="entry name" value="ArfGap"/>
    <property type="match status" value="1"/>
</dbReference>
<dbReference type="GO" id="GO:0003924">
    <property type="term" value="F:GTPase activity"/>
    <property type="evidence" value="ECO:0007669"/>
    <property type="project" value="InterPro"/>
</dbReference>
<evidence type="ECO:0000256" key="2">
    <source>
        <dbReference type="ARBA" id="ARBA00022468"/>
    </source>
</evidence>
<evidence type="ECO:0000256" key="6">
    <source>
        <dbReference type="ARBA" id="ARBA00022833"/>
    </source>
</evidence>
<keyword evidence="5 9" id="KW-0863">Zinc-finger</keyword>
<comment type="similarity">
    <text evidence="1">Belongs to the centaurin gamma-like family.</text>
</comment>
<dbReference type="InterPro" id="IPR027417">
    <property type="entry name" value="P-loop_NTPase"/>
</dbReference>
<feature type="region of interest" description="Disordered" evidence="10">
    <location>
        <begin position="811"/>
        <end position="845"/>
    </location>
</feature>
<evidence type="ECO:0000256" key="3">
    <source>
        <dbReference type="ARBA" id="ARBA00022723"/>
    </source>
</evidence>
<dbReference type="SMART" id="SM00173">
    <property type="entry name" value="RAS"/>
    <property type="match status" value="1"/>
</dbReference>
<dbReference type="GO" id="GO:0043524">
    <property type="term" value="P:negative regulation of neuron apoptotic process"/>
    <property type="evidence" value="ECO:0007669"/>
    <property type="project" value="TreeGrafter"/>
</dbReference>
<dbReference type="Gene3D" id="2.30.29.30">
    <property type="entry name" value="Pleckstrin-homology domain (PH domain)/Phosphotyrosine-binding domain (PTB)"/>
    <property type="match status" value="2"/>
</dbReference>
<feature type="region of interest" description="Disordered" evidence="10">
    <location>
        <begin position="482"/>
        <end position="514"/>
    </location>
</feature>
<dbReference type="FunFam" id="1.10.220.150:FF:000001">
    <property type="entry name" value="Arf-GAP with GTPase, ANK repeat and PH domain-containing protein 1"/>
    <property type="match status" value="1"/>
</dbReference>
<dbReference type="Pfam" id="PF00071">
    <property type="entry name" value="Ras"/>
    <property type="match status" value="1"/>
</dbReference>
<keyword evidence="2" id="KW-0343">GTPase activation</keyword>
<dbReference type="PROSITE" id="PS51419">
    <property type="entry name" value="RAB"/>
    <property type="match status" value="1"/>
</dbReference>
<feature type="compositionally biased region" description="Polar residues" evidence="10">
    <location>
        <begin position="253"/>
        <end position="267"/>
    </location>
</feature>
<evidence type="ECO:0000256" key="4">
    <source>
        <dbReference type="ARBA" id="ARBA00022741"/>
    </source>
</evidence>
<dbReference type="SUPFAM" id="SSF52540">
    <property type="entry name" value="P-loop containing nucleoside triphosphate hydrolases"/>
    <property type="match status" value="1"/>
</dbReference>
<evidence type="ECO:0000313" key="14">
    <source>
        <dbReference type="Proteomes" id="UP000472277"/>
    </source>
</evidence>
<accession>A0A674BDI7</accession>
<dbReference type="SUPFAM" id="SSF57863">
    <property type="entry name" value="ArfGap/RecO-like zinc finger"/>
    <property type="match status" value="1"/>
</dbReference>
<dbReference type="Gene3D" id="3.40.50.300">
    <property type="entry name" value="P-loop containing nucleotide triphosphate hydrolases"/>
    <property type="match status" value="1"/>
</dbReference>
<dbReference type="SMART" id="SM00233">
    <property type="entry name" value="PH"/>
    <property type="match status" value="1"/>
</dbReference>
<dbReference type="SMART" id="SM00174">
    <property type="entry name" value="RHO"/>
    <property type="match status" value="1"/>
</dbReference>
<dbReference type="CDD" id="cd01250">
    <property type="entry name" value="PH_AGAP"/>
    <property type="match status" value="1"/>
</dbReference>
<dbReference type="InterPro" id="IPR001164">
    <property type="entry name" value="ArfGAP_dom"/>
</dbReference>
<keyword evidence="7 8" id="KW-0040">ANK repeat</keyword>
<evidence type="ECO:0000256" key="7">
    <source>
        <dbReference type="ARBA" id="ARBA00023043"/>
    </source>
</evidence>
<dbReference type="Ensembl" id="ENSSTUT00000073694.1">
    <property type="protein sequence ID" value="ENSSTUP00000069373.1"/>
    <property type="gene ID" value="ENSSTUG00000030435.1"/>
</dbReference>
<dbReference type="InterPro" id="IPR051282">
    <property type="entry name" value="Arf-GAP_GTPase_ANK_PH"/>
</dbReference>
<proteinExistence type="inferred from homology"/>
<feature type="compositionally biased region" description="Basic residues" evidence="10">
    <location>
        <begin position="503"/>
        <end position="512"/>
    </location>
</feature>
<dbReference type="FunFam" id="3.40.50.300:FF:000545">
    <property type="entry name" value="arf-GAP with GTPase, ANK repeat and PH domain-containing protein 2"/>
    <property type="match status" value="1"/>
</dbReference>
<feature type="compositionally biased region" description="Basic and acidic residues" evidence="10">
    <location>
        <begin position="332"/>
        <end position="345"/>
    </location>
</feature>
<evidence type="ECO:0000259" key="12">
    <source>
        <dbReference type="PROSITE" id="PS50115"/>
    </source>
</evidence>
<dbReference type="SMART" id="SM00175">
    <property type="entry name" value="RAB"/>
    <property type="match status" value="1"/>
</dbReference>
<dbReference type="PROSITE" id="PS50115">
    <property type="entry name" value="ARFGAP"/>
    <property type="match status" value="1"/>
</dbReference>
<reference evidence="13" key="2">
    <citation type="submission" date="2025-09" db="UniProtKB">
        <authorList>
            <consortium name="Ensembl"/>
        </authorList>
    </citation>
    <scope>IDENTIFICATION</scope>
</reference>
<keyword evidence="14" id="KW-1185">Reference proteome</keyword>
<dbReference type="InterPro" id="IPR001849">
    <property type="entry name" value="PH_domain"/>
</dbReference>
<dbReference type="SUPFAM" id="SSF50729">
    <property type="entry name" value="PH domain-like"/>
    <property type="match status" value="1"/>
</dbReference>
<dbReference type="GeneTree" id="ENSGT00940000158956"/>
<sequence>MYSPETGVNMNSSNKLALSNAIRTEVRRHETVKNNFAKLFKQLERVDDLQLRSGLNVHLHSIQAACTNSQEWTFSRTVQELRLGVLGGLRSGKSALVHRHMTGSYLPLENPDEGRYKKEVLVDGNSHMLLIREETGPPDAQMANWVDGVILVFSLENEASFQEVYRNYSELGSHRNIAEIPFIVVGTQDKITSTNPRVIEDARARQLCSDVRRCTYYETCATYGLNVNRVFTEAAHKIMAVKKQAALVASCKSLPNSPSHSGGSTPVSGVFPGQASNGGQSSDYSSSLPSTPVISHKEIGGAVGGERLGSATPGSVRSASRRRTGPRFTGHRGSDSERRSTDSKTGDLGIGRSIPIKQSILLKRSGNSLNKEWKKKYVTLSNNGMLSYHSSVNEYMQNAHGKEMDMLRVTVKVPGKRPPRAGAVPSCGPPPGLNGLVKDVQGGSNLLPVEEGAGGGLSEGCRGVQRCPSTVSYKAQSVDTAIEGVSNPSSSKDTGPASPMVDRKKHRKKKSMNLKGDTAIGQADDEDNFDFLIVSSTGQTWHFEAQSVEERDAWVTAIESQILASLQLCESSKNKARKNSQSEAVALQAIRNAKGNSLCVDCEAPNPTWASLNLGALICIECSGIHRNLGTHLSRVRSLDLDDLPRELTLVLGAIGNHLANSIWEGRTLGRRKPTPDATREERESWIRAKYEQRLFVAPLVPPSPSMSPSQGTEVNTLSARLLVAVMERDLPRLLLLLAHSTKDDINAPLPLHAACQLADVVMTQLLVWYGSDVRCRDAQGQTALTLARFAGSQECADILLQYGCPNEPAPSVATTPSLSVATTPSLSRKSSAASLSRSSRRAVS</sequence>
<organism evidence="13 14">
    <name type="scientific">Salmo trutta</name>
    <name type="common">Brown trout</name>
    <dbReference type="NCBI Taxonomy" id="8032"/>
    <lineage>
        <taxon>Eukaryota</taxon>
        <taxon>Metazoa</taxon>
        <taxon>Chordata</taxon>
        <taxon>Craniata</taxon>
        <taxon>Vertebrata</taxon>
        <taxon>Euteleostomi</taxon>
        <taxon>Actinopterygii</taxon>
        <taxon>Neopterygii</taxon>
        <taxon>Teleostei</taxon>
        <taxon>Protacanthopterygii</taxon>
        <taxon>Salmoniformes</taxon>
        <taxon>Salmonidae</taxon>
        <taxon>Salmoninae</taxon>
        <taxon>Salmo</taxon>
    </lineage>
</organism>
<feature type="compositionally biased region" description="Low complexity" evidence="10">
    <location>
        <begin position="277"/>
        <end position="290"/>
    </location>
</feature>
<dbReference type="CDD" id="cd08854">
    <property type="entry name" value="ArfGap_AGAP1"/>
    <property type="match status" value="1"/>
</dbReference>
<protein>
    <submittedName>
        <fullName evidence="13">ArfGAP with GTPase domain, ankyrin repeat and PH domain 2</fullName>
    </submittedName>
</protein>
<dbReference type="InterPro" id="IPR037278">
    <property type="entry name" value="ARFGAP/RecO"/>
</dbReference>
<dbReference type="InterPro" id="IPR001806">
    <property type="entry name" value="Small_GTPase"/>
</dbReference>
<dbReference type="AlphaFoldDB" id="A0A674BDI7"/>
<reference evidence="13" key="1">
    <citation type="submission" date="2025-08" db="UniProtKB">
        <authorList>
            <consortium name="Ensembl"/>
        </authorList>
    </citation>
    <scope>IDENTIFICATION</scope>
</reference>
<dbReference type="PROSITE" id="PS50088">
    <property type="entry name" value="ANK_REPEAT"/>
    <property type="match status" value="1"/>
</dbReference>
<name>A0A674BDI7_SALTR</name>
<feature type="region of interest" description="Disordered" evidence="10">
    <location>
        <begin position="253"/>
        <end position="350"/>
    </location>
</feature>
<dbReference type="GO" id="GO:0005634">
    <property type="term" value="C:nucleus"/>
    <property type="evidence" value="ECO:0007669"/>
    <property type="project" value="TreeGrafter"/>
</dbReference>